<protein>
    <submittedName>
        <fullName evidence="8">Cytochrome P450</fullName>
    </submittedName>
</protein>
<comment type="cofactor">
    <cofactor evidence="1 6">
        <name>heme</name>
        <dbReference type="ChEBI" id="CHEBI:30413"/>
    </cofactor>
</comment>
<keyword evidence="7" id="KW-0560">Oxidoreductase</keyword>
<keyword evidence="4 6" id="KW-0479">Metal-binding</keyword>
<comment type="similarity">
    <text evidence="2 7">Belongs to the cytochrome P450 family.</text>
</comment>
<dbReference type="CDD" id="cd11070">
    <property type="entry name" value="CYP56-like"/>
    <property type="match status" value="1"/>
</dbReference>
<dbReference type="GO" id="GO:0020037">
    <property type="term" value="F:heme binding"/>
    <property type="evidence" value="ECO:0007669"/>
    <property type="project" value="InterPro"/>
</dbReference>
<dbReference type="EMBL" id="MU839057">
    <property type="protein sequence ID" value="KAK1761665.1"/>
    <property type="molecule type" value="Genomic_DNA"/>
</dbReference>
<dbReference type="AlphaFoldDB" id="A0AAJ0BP88"/>
<dbReference type="GO" id="GO:0004497">
    <property type="term" value="F:monooxygenase activity"/>
    <property type="evidence" value="ECO:0007669"/>
    <property type="project" value="UniProtKB-KW"/>
</dbReference>
<reference evidence="8" key="1">
    <citation type="submission" date="2023-06" db="EMBL/GenBank/DDBJ databases">
        <title>Genome-scale phylogeny and comparative genomics of the fungal order Sordariales.</title>
        <authorList>
            <consortium name="Lawrence Berkeley National Laboratory"/>
            <person name="Hensen N."/>
            <person name="Bonometti L."/>
            <person name="Westerberg I."/>
            <person name="Brannstrom I.O."/>
            <person name="Guillou S."/>
            <person name="Cros-Aarteil S."/>
            <person name="Calhoun S."/>
            <person name="Haridas S."/>
            <person name="Kuo A."/>
            <person name="Mondo S."/>
            <person name="Pangilinan J."/>
            <person name="Riley R."/>
            <person name="Labutti K."/>
            <person name="Andreopoulos B."/>
            <person name="Lipzen A."/>
            <person name="Chen C."/>
            <person name="Yanf M."/>
            <person name="Daum C."/>
            <person name="Ng V."/>
            <person name="Clum A."/>
            <person name="Steindorff A."/>
            <person name="Ohm R."/>
            <person name="Martin F."/>
            <person name="Silar P."/>
            <person name="Natvig D."/>
            <person name="Lalanne C."/>
            <person name="Gautier V."/>
            <person name="Ament-Velasquez S.L."/>
            <person name="Kruys A."/>
            <person name="Hutchinson M.I."/>
            <person name="Powell A.J."/>
            <person name="Barry K."/>
            <person name="Miller A.N."/>
            <person name="Grigoriev I.V."/>
            <person name="Debuchy R."/>
            <person name="Gladieux P."/>
            <person name="Thoren M.H."/>
            <person name="Johannesson H."/>
        </authorList>
    </citation>
    <scope>NUCLEOTIDE SEQUENCE</scope>
    <source>
        <strain evidence="8">8032-3</strain>
    </source>
</reference>
<evidence type="ECO:0000256" key="3">
    <source>
        <dbReference type="ARBA" id="ARBA00022617"/>
    </source>
</evidence>
<dbReference type="PANTHER" id="PTHR24305:SF166">
    <property type="entry name" value="CYTOCHROME P450 12A4, MITOCHONDRIAL-RELATED"/>
    <property type="match status" value="1"/>
</dbReference>
<name>A0AAJ0BP88_9PEZI</name>
<dbReference type="Proteomes" id="UP001244011">
    <property type="component" value="Unassembled WGS sequence"/>
</dbReference>
<evidence type="ECO:0000313" key="9">
    <source>
        <dbReference type="Proteomes" id="UP001244011"/>
    </source>
</evidence>
<sequence length="584" mass="64825">MAILLIIAALMGYAALSRVWNIYRNYQGAVKSGLPVVVCPLDTTSILHVVFQIPIRVIAKHTLPASLYDRVRLGVMGWEFADKGAIHERVGPAFILVTAGMCELWCADPTMAQIILARRKDFVLFPLSSKIMRFLGENILTSDGEVWARQRRIVAPNLNERISEIVWNESIAQSHQMADHLLNHAGGESRDTINCLRGIAINVLGQVGYGQPKPFQPMELPRDPKERMTYVEAISLCTELLIISALMPGWLLRLPFMPRVIRTVGAALKNLPGLTEDMLDQERQRQAMTSSEKKLYDQQAAAGVGGGSKTERDNLMSQLVRLSDQGRIGGISSSDKVGVGSGQYLTEDEIAGNLFIFTGAGFDTTANTMTYAVGLLAAYPDWQAWMQEELDHVLGGANEENGAGLDYATYFPKLNRCLAVMMETLRLFPAVIHIARSTQHDQTVTVRGRTHVIPGPCIVYISNPGLHYDRSVWGHDAHAFRPSRWLLSGAELGGDSQVTPAPRGSFLPWSGGPRVCPGQKMAQVEFVTVFATLFRRLKVEPAASGGRSLEEARRYLLELMQDSQIRLTLQMNKPEEFVLRWVER</sequence>
<dbReference type="Pfam" id="PF00067">
    <property type="entry name" value="p450"/>
    <property type="match status" value="1"/>
</dbReference>
<evidence type="ECO:0000256" key="1">
    <source>
        <dbReference type="ARBA" id="ARBA00001971"/>
    </source>
</evidence>
<dbReference type="GO" id="GO:0005506">
    <property type="term" value="F:iron ion binding"/>
    <property type="evidence" value="ECO:0007669"/>
    <property type="project" value="InterPro"/>
</dbReference>
<evidence type="ECO:0000256" key="4">
    <source>
        <dbReference type="ARBA" id="ARBA00022723"/>
    </source>
</evidence>
<dbReference type="InterPro" id="IPR036396">
    <property type="entry name" value="Cyt_P450_sf"/>
</dbReference>
<dbReference type="PROSITE" id="PS00086">
    <property type="entry name" value="CYTOCHROME_P450"/>
    <property type="match status" value="1"/>
</dbReference>
<dbReference type="PRINTS" id="PR00463">
    <property type="entry name" value="EP450I"/>
</dbReference>
<accession>A0AAJ0BP88</accession>
<dbReference type="InterPro" id="IPR001128">
    <property type="entry name" value="Cyt_P450"/>
</dbReference>
<proteinExistence type="inferred from homology"/>
<dbReference type="InterPro" id="IPR017972">
    <property type="entry name" value="Cyt_P450_CS"/>
</dbReference>
<dbReference type="PRINTS" id="PR00385">
    <property type="entry name" value="P450"/>
</dbReference>
<dbReference type="GeneID" id="85312598"/>
<dbReference type="InterPro" id="IPR002401">
    <property type="entry name" value="Cyt_P450_E_grp-I"/>
</dbReference>
<evidence type="ECO:0000256" key="6">
    <source>
        <dbReference type="PIRSR" id="PIRSR602401-1"/>
    </source>
</evidence>
<keyword evidence="3 6" id="KW-0349">Heme</keyword>
<keyword evidence="5 6" id="KW-0408">Iron</keyword>
<gene>
    <name evidence="8" type="ORF">QBC33DRAFT_553459</name>
</gene>
<dbReference type="SUPFAM" id="SSF48264">
    <property type="entry name" value="Cytochrome P450"/>
    <property type="match status" value="1"/>
</dbReference>
<dbReference type="PANTHER" id="PTHR24305">
    <property type="entry name" value="CYTOCHROME P450"/>
    <property type="match status" value="1"/>
</dbReference>
<evidence type="ECO:0000256" key="5">
    <source>
        <dbReference type="ARBA" id="ARBA00023004"/>
    </source>
</evidence>
<feature type="binding site" description="axial binding residue" evidence="6">
    <location>
        <position position="516"/>
    </location>
    <ligand>
        <name>heme</name>
        <dbReference type="ChEBI" id="CHEBI:30413"/>
    </ligand>
    <ligandPart>
        <name>Fe</name>
        <dbReference type="ChEBI" id="CHEBI:18248"/>
    </ligandPart>
</feature>
<dbReference type="RefSeq" id="XP_060277878.1">
    <property type="nucleotide sequence ID" value="XM_060429411.1"/>
</dbReference>
<organism evidence="8 9">
    <name type="scientific">Phialemonium atrogriseum</name>
    <dbReference type="NCBI Taxonomy" id="1093897"/>
    <lineage>
        <taxon>Eukaryota</taxon>
        <taxon>Fungi</taxon>
        <taxon>Dikarya</taxon>
        <taxon>Ascomycota</taxon>
        <taxon>Pezizomycotina</taxon>
        <taxon>Sordariomycetes</taxon>
        <taxon>Sordariomycetidae</taxon>
        <taxon>Cephalothecales</taxon>
        <taxon>Cephalothecaceae</taxon>
        <taxon>Phialemonium</taxon>
    </lineage>
</organism>
<evidence type="ECO:0000256" key="7">
    <source>
        <dbReference type="RuleBase" id="RU000461"/>
    </source>
</evidence>
<comment type="caution">
    <text evidence="8">The sequence shown here is derived from an EMBL/GenBank/DDBJ whole genome shotgun (WGS) entry which is preliminary data.</text>
</comment>
<dbReference type="InterPro" id="IPR050121">
    <property type="entry name" value="Cytochrome_P450_monoxygenase"/>
</dbReference>
<evidence type="ECO:0000256" key="2">
    <source>
        <dbReference type="ARBA" id="ARBA00010617"/>
    </source>
</evidence>
<evidence type="ECO:0000313" key="8">
    <source>
        <dbReference type="EMBL" id="KAK1761665.1"/>
    </source>
</evidence>
<dbReference type="GO" id="GO:0016705">
    <property type="term" value="F:oxidoreductase activity, acting on paired donors, with incorporation or reduction of molecular oxygen"/>
    <property type="evidence" value="ECO:0007669"/>
    <property type="project" value="InterPro"/>
</dbReference>
<dbReference type="Gene3D" id="1.10.630.10">
    <property type="entry name" value="Cytochrome P450"/>
    <property type="match status" value="1"/>
</dbReference>
<keyword evidence="9" id="KW-1185">Reference proteome</keyword>
<keyword evidence="7" id="KW-0503">Monooxygenase</keyword>